<dbReference type="Pfam" id="PF10604">
    <property type="entry name" value="Polyketide_cyc2"/>
    <property type="match status" value="1"/>
</dbReference>
<dbReference type="InterPro" id="IPR023393">
    <property type="entry name" value="START-like_dom_sf"/>
</dbReference>
<sequence>MRSSSSRTDTSFRIPNHLTNNIKIDTMFTKILIFLAVILAVLAVVIQMRPDDFSITRSATMAAPPQVVFDQVNDLHKWEGWSPWAKLDPDCKETFEGPPAGTGAIFKWSGNNEVGEGIQTIVESRPAELVRMKLEFIRPFAGTNDVDFTFKPEGTGTLVTWSMSGKNNFMSKAVGLVMDCDKMCGDFFVQGLASLKAIVESPAKS</sequence>
<dbReference type="Proteomes" id="UP000295662">
    <property type="component" value="Unassembled WGS sequence"/>
</dbReference>
<reference evidence="2 3" key="1">
    <citation type="submission" date="2019-03" db="EMBL/GenBank/DDBJ databases">
        <title>Genomic Encyclopedia of Archaeal and Bacterial Type Strains, Phase II (KMG-II): from individual species to whole genera.</title>
        <authorList>
            <person name="Goeker M."/>
        </authorList>
    </citation>
    <scope>NUCLEOTIDE SEQUENCE [LARGE SCALE GENOMIC DNA]</scope>
    <source>
        <strain evidence="2 3">ATCC 25309</strain>
    </source>
</reference>
<comment type="caution">
    <text evidence="2">The sequence shown here is derived from an EMBL/GenBank/DDBJ whole genome shotgun (WGS) entry which is preliminary data.</text>
</comment>
<feature type="transmembrane region" description="Helical" evidence="1">
    <location>
        <begin position="27"/>
        <end position="46"/>
    </location>
</feature>
<keyword evidence="3" id="KW-1185">Reference proteome</keyword>
<keyword evidence="1" id="KW-0472">Membrane</keyword>
<dbReference type="CDD" id="cd07818">
    <property type="entry name" value="SRPBCC_1"/>
    <property type="match status" value="1"/>
</dbReference>
<evidence type="ECO:0000256" key="1">
    <source>
        <dbReference type="SAM" id="Phobius"/>
    </source>
</evidence>
<organism evidence="2 3">
    <name type="scientific">Prosthecobacter fusiformis</name>
    <dbReference type="NCBI Taxonomy" id="48464"/>
    <lineage>
        <taxon>Bacteria</taxon>
        <taxon>Pseudomonadati</taxon>
        <taxon>Verrucomicrobiota</taxon>
        <taxon>Verrucomicrobiia</taxon>
        <taxon>Verrucomicrobiales</taxon>
        <taxon>Verrucomicrobiaceae</taxon>
        <taxon>Prosthecobacter</taxon>
    </lineage>
</organism>
<dbReference type="EMBL" id="SOCA01000004">
    <property type="protein sequence ID" value="TDU70647.1"/>
    <property type="molecule type" value="Genomic_DNA"/>
</dbReference>
<name>A0A4R7S109_9BACT</name>
<dbReference type="SUPFAM" id="SSF55961">
    <property type="entry name" value="Bet v1-like"/>
    <property type="match status" value="1"/>
</dbReference>
<dbReference type="AlphaFoldDB" id="A0A4R7S109"/>
<evidence type="ECO:0000313" key="2">
    <source>
        <dbReference type="EMBL" id="TDU70647.1"/>
    </source>
</evidence>
<dbReference type="Gene3D" id="3.30.530.20">
    <property type="match status" value="1"/>
</dbReference>
<protein>
    <submittedName>
        <fullName evidence="2">Polyketide cyclase/dehydrase/lipid transport protein</fullName>
    </submittedName>
</protein>
<keyword evidence="1" id="KW-0812">Transmembrane</keyword>
<evidence type="ECO:0000313" key="3">
    <source>
        <dbReference type="Proteomes" id="UP000295662"/>
    </source>
</evidence>
<dbReference type="InterPro" id="IPR019587">
    <property type="entry name" value="Polyketide_cyclase/dehydratase"/>
</dbReference>
<proteinExistence type="predicted"/>
<gene>
    <name evidence="2" type="ORF">EI77_02695</name>
</gene>
<accession>A0A4R7S109</accession>
<keyword evidence="1" id="KW-1133">Transmembrane helix</keyword>